<evidence type="ECO:0000313" key="2">
    <source>
        <dbReference type="EMBL" id="ACZ49564.1"/>
    </source>
</evidence>
<feature type="region of interest" description="Disordered" evidence="1">
    <location>
        <begin position="14"/>
        <end position="44"/>
    </location>
</feature>
<name>D1ASW1_ANACI</name>
<dbReference type="Proteomes" id="UP000000630">
    <property type="component" value="Chromosome"/>
</dbReference>
<dbReference type="STRING" id="574556.ACIS_01094"/>
<dbReference type="HOGENOM" id="CLU_492327_0_0_5"/>
<accession>D1ASW1</accession>
<feature type="region of interest" description="Disordered" evidence="1">
    <location>
        <begin position="417"/>
        <end position="450"/>
    </location>
</feature>
<gene>
    <name evidence="2" type="ordered locus">ACIS_01094</name>
</gene>
<evidence type="ECO:0000313" key="3">
    <source>
        <dbReference type="Proteomes" id="UP000000630"/>
    </source>
</evidence>
<reference evidence="2 3" key="1">
    <citation type="journal article" date="2010" name="J. Bacteriol.">
        <title>Complete genome sequence of Anaplasma marginale subsp. centrale.</title>
        <authorList>
            <person name="Herndon D.R."/>
            <person name="Palmer G.H."/>
            <person name="Shkap V."/>
            <person name="Knowles D.P. Jr."/>
            <person name="Brayton K.A."/>
        </authorList>
    </citation>
    <scope>NUCLEOTIDE SEQUENCE [LARGE SCALE GENOMIC DNA]</scope>
    <source>
        <strain evidence="2 3">Israel</strain>
    </source>
</reference>
<feature type="compositionally biased region" description="Polar residues" evidence="1">
    <location>
        <begin position="419"/>
        <end position="438"/>
    </location>
</feature>
<feature type="compositionally biased region" description="Basic and acidic residues" evidence="1">
    <location>
        <begin position="35"/>
        <end position="44"/>
    </location>
</feature>
<dbReference type="EMBL" id="CP001759">
    <property type="protein sequence ID" value="ACZ49564.1"/>
    <property type="molecule type" value="Genomic_DNA"/>
</dbReference>
<feature type="compositionally biased region" description="Basic and acidic residues" evidence="1">
    <location>
        <begin position="439"/>
        <end position="450"/>
    </location>
</feature>
<organism evidence="2 3">
    <name type="scientific">Anaplasma centrale (strain Israel)</name>
    <name type="common">Anaplasma marginale subsp. centrale (strain Israel)</name>
    <dbReference type="NCBI Taxonomy" id="574556"/>
    <lineage>
        <taxon>Bacteria</taxon>
        <taxon>Pseudomonadati</taxon>
        <taxon>Pseudomonadota</taxon>
        <taxon>Alphaproteobacteria</taxon>
        <taxon>Rickettsiales</taxon>
        <taxon>Anaplasmataceae</taxon>
        <taxon>Anaplasma</taxon>
    </lineage>
</organism>
<protein>
    <submittedName>
        <fullName evidence="2">Uncharacterized protein</fullName>
    </submittedName>
</protein>
<keyword evidence="3" id="KW-1185">Reference proteome</keyword>
<dbReference type="AlphaFoldDB" id="D1ASW1"/>
<dbReference type="KEGG" id="acn:ACIS_01094"/>
<sequence length="553" mass="61920">MFLVFGMSTEVERQGPVAAGREDVDPSNPCSMDHGSLEKRTGKAETKLKEAGVRLARDTAAIRQATRPTESEIGAISRFVEKRTREYMDKFYDGMKSLGITEDHVVSHQRILKREALNKGAEFTKKDRQGLARELGRAALDPGSNAAKQFAQKVKESHKILEQEAQKVKESHAKVQGARAQQTGPANHSSPEFMFPTPKAIRELPGASEYPKVMAQLFPDATRVSAWKLLRAEELLTAHIKAGLNPDTFNFESPAVLPSSEEKHSKLDIRARYEREWRAIRNHLLKEAEAMSREAACRHAEWARSRARRDAELMARITQHNYEASVRALEDEGLVVSDEIKAAIMKREKALEQAARERAASGFLKRVSDTIREAVRAFRERFLYNEEASRRTAEVEAKLERAGVKIEEQSEVAVDVSRLPTTARSTDNSSQLRDTSAQVEKDRAAEERKNPLSKYAQEHKVVRSRLLETIHERAQIMREQAASRRAELAKSRAAAGTASSEIEALLILAEAASVRLAHLSLELQQQTPATKHVDARVDVHAPRVAAPTPLSFR</sequence>
<proteinExistence type="predicted"/>
<evidence type="ECO:0000256" key="1">
    <source>
        <dbReference type="SAM" id="MobiDB-lite"/>
    </source>
</evidence>